<sequence>MALHTQPKNEGQNNVKTEDVLPLMKAVEDNHLDEFLNLLKSGADATAVNESGESCLTAAASLRHLEMTKALIASGADINTACPRGTTALMAASQNGQLHTVQLLIDSNADVNIHSKSGATALISAVEKGHTDIAELLLLRGADVNAARADGNTALLLASERGSVPMVRILLENGCNINAQNKDGFTASLIAADKSHRDVLKLLCDYKADMDLPCLYGYTPVFVAVLKHDVAALELIIDSGCDTNVTDNLGLTSLMHASWQGRHELVRVFCELGTNVNIQNPKNGRTALHYGVIKNNLTVVKYLVDAKACLNVIDRASKTPLDLAMPGQVRDFLISVGAYECGLRRESSFCSGSLRSSHLSLRSVTSFEKFYTDAHKVPNKVIATVKYSFNEDTMTPENASELESNKWPDALPSPNQTLPFTDISEPLSQPLPLPVETLTVQPDTQSTVEAFAMDKVKLRDYLQRCVEHYLAQHIAGNGCATFTSFVETEKTEQPENTQTRDDGMRVNNITQNIYFTIGTAMCVNTGSNGRIIIADRDIDSFISTVTEPEVDYDIEEYDNANSEEFFFRHTKTF</sequence>
<dbReference type="Gene3D" id="1.25.40.20">
    <property type="entry name" value="Ankyrin repeat-containing domain"/>
    <property type="match status" value="2"/>
</dbReference>
<dbReference type="InterPro" id="IPR002110">
    <property type="entry name" value="Ankyrin_rpt"/>
</dbReference>
<dbReference type="Proteomes" id="UP001497497">
    <property type="component" value="Unassembled WGS sequence"/>
</dbReference>
<name>A0AAV2I2R3_LYMST</name>
<protein>
    <recommendedName>
        <fullName evidence="6">Ankyrin repeat protein</fullName>
    </recommendedName>
</protein>
<feature type="repeat" description="ANK" evidence="3">
    <location>
        <begin position="117"/>
        <end position="149"/>
    </location>
</feature>
<evidence type="ECO:0008006" key="6">
    <source>
        <dbReference type="Google" id="ProtNLM"/>
    </source>
</evidence>
<dbReference type="PRINTS" id="PR01415">
    <property type="entry name" value="ANKYRIN"/>
</dbReference>
<feature type="repeat" description="ANK" evidence="3">
    <location>
        <begin position="51"/>
        <end position="83"/>
    </location>
</feature>
<feature type="repeat" description="ANK" evidence="3">
    <location>
        <begin position="84"/>
        <end position="116"/>
    </location>
</feature>
<dbReference type="PROSITE" id="PS50297">
    <property type="entry name" value="ANK_REP_REGION"/>
    <property type="match status" value="6"/>
</dbReference>
<evidence type="ECO:0000256" key="2">
    <source>
        <dbReference type="ARBA" id="ARBA00023043"/>
    </source>
</evidence>
<dbReference type="SMART" id="SM00248">
    <property type="entry name" value="ANK"/>
    <property type="match status" value="9"/>
</dbReference>
<dbReference type="SUPFAM" id="SSF48403">
    <property type="entry name" value="Ankyrin repeat"/>
    <property type="match status" value="1"/>
</dbReference>
<dbReference type="AlphaFoldDB" id="A0AAV2I2R3"/>
<evidence type="ECO:0000256" key="3">
    <source>
        <dbReference type="PROSITE-ProRule" id="PRU00023"/>
    </source>
</evidence>
<evidence type="ECO:0000256" key="1">
    <source>
        <dbReference type="ARBA" id="ARBA00022737"/>
    </source>
</evidence>
<evidence type="ECO:0000313" key="5">
    <source>
        <dbReference type="Proteomes" id="UP001497497"/>
    </source>
</evidence>
<keyword evidence="2 3" id="KW-0040">ANK repeat</keyword>
<proteinExistence type="predicted"/>
<reference evidence="4 5" key="1">
    <citation type="submission" date="2024-04" db="EMBL/GenBank/DDBJ databases">
        <authorList>
            <consortium name="Genoscope - CEA"/>
            <person name="William W."/>
        </authorList>
    </citation>
    <scope>NUCLEOTIDE SEQUENCE [LARGE SCALE GENOMIC DNA]</scope>
</reference>
<feature type="repeat" description="ANK" evidence="3">
    <location>
        <begin position="249"/>
        <end position="281"/>
    </location>
</feature>
<feature type="repeat" description="ANK" evidence="3">
    <location>
        <begin position="216"/>
        <end position="248"/>
    </location>
</feature>
<gene>
    <name evidence="4" type="ORF">GSLYS_00012756001</name>
</gene>
<dbReference type="InterPro" id="IPR036770">
    <property type="entry name" value="Ankyrin_rpt-contain_sf"/>
</dbReference>
<dbReference type="PROSITE" id="PS50088">
    <property type="entry name" value="ANK_REPEAT"/>
    <property type="match status" value="7"/>
</dbReference>
<keyword evidence="1" id="KW-0677">Repeat</keyword>
<comment type="caution">
    <text evidence="4">The sequence shown here is derived from an EMBL/GenBank/DDBJ whole genome shotgun (WGS) entry which is preliminary data.</text>
</comment>
<dbReference type="EMBL" id="CAXITT010000318">
    <property type="protein sequence ID" value="CAL1538935.1"/>
    <property type="molecule type" value="Genomic_DNA"/>
</dbReference>
<evidence type="ECO:0000313" key="4">
    <source>
        <dbReference type="EMBL" id="CAL1538935.1"/>
    </source>
</evidence>
<dbReference type="PANTHER" id="PTHR24198:SF165">
    <property type="entry name" value="ANKYRIN REPEAT-CONTAINING PROTEIN-RELATED"/>
    <property type="match status" value="1"/>
</dbReference>
<dbReference type="PANTHER" id="PTHR24198">
    <property type="entry name" value="ANKYRIN REPEAT AND PROTEIN KINASE DOMAIN-CONTAINING PROTEIN"/>
    <property type="match status" value="1"/>
</dbReference>
<organism evidence="4 5">
    <name type="scientific">Lymnaea stagnalis</name>
    <name type="common">Great pond snail</name>
    <name type="synonym">Helix stagnalis</name>
    <dbReference type="NCBI Taxonomy" id="6523"/>
    <lineage>
        <taxon>Eukaryota</taxon>
        <taxon>Metazoa</taxon>
        <taxon>Spiralia</taxon>
        <taxon>Lophotrochozoa</taxon>
        <taxon>Mollusca</taxon>
        <taxon>Gastropoda</taxon>
        <taxon>Heterobranchia</taxon>
        <taxon>Euthyneura</taxon>
        <taxon>Panpulmonata</taxon>
        <taxon>Hygrophila</taxon>
        <taxon>Lymnaeoidea</taxon>
        <taxon>Lymnaeidae</taxon>
        <taxon>Lymnaea</taxon>
    </lineage>
</organism>
<feature type="repeat" description="ANK" evidence="3">
    <location>
        <begin position="150"/>
        <end position="182"/>
    </location>
</feature>
<accession>A0AAV2I2R3</accession>
<feature type="repeat" description="ANK" evidence="3">
    <location>
        <begin position="283"/>
        <end position="315"/>
    </location>
</feature>
<dbReference type="Pfam" id="PF12796">
    <property type="entry name" value="Ank_2"/>
    <property type="match status" value="3"/>
</dbReference>
<keyword evidence="5" id="KW-1185">Reference proteome</keyword>